<dbReference type="PANTHER" id="PTHR43808">
    <property type="entry name" value="ACETYLORNITHINE DEACETYLASE"/>
    <property type="match status" value="1"/>
</dbReference>
<dbReference type="Pfam" id="PF01546">
    <property type="entry name" value="Peptidase_M20"/>
    <property type="match status" value="1"/>
</dbReference>
<dbReference type="InterPro" id="IPR011650">
    <property type="entry name" value="Peptidase_M20_dimer"/>
</dbReference>
<evidence type="ECO:0000256" key="5">
    <source>
        <dbReference type="ARBA" id="ARBA00011921"/>
    </source>
</evidence>
<keyword evidence="12" id="KW-0457">Lysine biosynthesis</keyword>
<keyword evidence="17" id="KW-1185">Reference proteome</keyword>
<dbReference type="Pfam" id="PF07687">
    <property type="entry name" value="M20_dimer"/>
    <property type="match status" value="1"/>
</dbReference>
<feature type="domain" description="Peptidase M20 dimerisation" evidence="15">
    <location>
        <begin position="173"/>
        <end position="278"/>
    </location>
</feature>
<dbReference type="Proteomes" id="UP000321839">
    <property type="component" value="Unassembled WGS sequence"/>
</dbReference>
<keyword evidence="8" id="KW-0479">Metal-binding</keyword>
<comment type="similarity">
    <text evidence="4">Belongs to the peptidase M20A family.</text>
</comment>
<comment type="catalytic activity">
    <reaction evidence="14">
        <text>N-succinyl-(2S,6S)-2,6-diaminopimelate + H2O = (2S,6S)-2,6-diaminopimelate + succinate</text>
        <dbReference type="Rhea" id="RHEA:22608"/>
        <dbReference type="ChEBI" id="CHEBI:15377"/>
        <dbReference type="ChEBI" id="CHEBI:30031"/>
        <dbReference type="ChEBI" id="CHEBI:57609"/>
        <dbReference type="ChEBI" id="CHEBI:58087"/>
        <dbReference type="EC" id="3.5.1.18"/>
    </reaction>
</comment>
<organism evidence="16 17">
    <name type="scientific">Staphylococcus ureilyticus</name>
    <name type="common">Staphylococcus cohnii subsp. urealyticus</name>
    <dbReference type="NCBI Taxonomy" id="94138"/>
    <lineage>
        <taxon>Bacteria</taxon>
        <taxon>Bacillati</taxon>
        <taxon>Bacillota</taxon>
        <taxon>Bacilli</taxon>
        <taxon>Bacillales</taxon>
        <taxon>Staphylococcaceae</taxon>
        <taxon>Staphylococcus</taxon>
        <taxon>Staphylococcus cohnii species complex</taxon>
    </lineage>
</organism>
<dbReference type="GO" id="GO:0019877">
    <property type="term" value="P:diaminopimelate biosynthetic process"/>
    <property type="evidence" value="ECO:0007669"/>
    <property type="project" value="UniProtKB-KW"/>
</dbReference>
<dbReference type="AlphaFoldDB" id="A0AB34AM00"/>
<keyword evidence="11" id="KW-0220">Diaminopimelate biosynthesis</keyword>
<dbReference type="GO" id="GO:0046872">
    <property type="term" value="F:metal ion binding"/>
    <property type="evidence" value="ECO:0007669"/>
    <property type="project" value="UniProtKB-KW"/>
</dbReference>
<dbReference type="InterPro" id="IPR010182">
    <property type="entry name" value="ArgE/DapE"/>
</dbReference>
<protein>
    <recommendedName>
        <fullName evidence="6">Probable succinyl-diaminopimelate desuccinylase</fullName>
        <ecNumber evidence="5">3.5.1.18</ecNumber>
    </recommendedName>
</protein>
<evidence type="ECO:0000256" key="8">
    <source>
        <dbReference type="ARBA" id="ARBA00022723"/>
    </source>
</evidence>
<dbReference type="PANTHER" id="PTHR43808:SF8">
    <property type="entry name" value="PEPTIDASE M20 DIMERISATION DOMAIN-CONTAINING PROTEIN"/>
    <property type="match status" value="1"/>
</dbReference>
<keyword evidence="10" id="KW-0862">Zinc</keyword>
<dbReference type="InterPro" id="IPR050072">
    <property type="entry name" value="Peptidase_M20A"/>
</dbReference>
<keyword evidence="13" id="KW-0170">Cobalt</keyword>
<proteinExistence type="inferred from homology"/>
<evidence type="ECO:0000256" key="3">
    <source>
        <dbReference type="ARBA" id="ARBA00005130"/>
    </source>
</evidence>
<evidence type="ECO:0000256" key="14">
    <source>
        <dbReference type="ARBA" id="ARBA00051301"/>
    </source>
</evidence>
<evidence type="ECO:0000313" key="17">
    <source>
        <dbReference type="Proteomes" id="UP000321839"/>
    </source>
</evidence>
<keyword evidence="9" id="KW-0378">Hydrolase</keyword>
<comment type="cofactor">
    <cofactor evidence="2">
        <name>Zn(2+)</name>
        <dbReference type="ChEBI" id="CHEBI:29105"/>
    </cofactor>
</comment>
<evidence type="ECO:0000256" key="13">
    <source>
        <dbReference type="ARBA" id="ARBA00023285"/>
    </source>
</evidence>
<dbReference type="NCBIfam" id="TIGR01910">
    <property type="entry name" value="DapE-ArgE"/>
    <property type="match status" value="1"/>
</dbReference>
<dbReference type="InterPro" id="IPR036264">
    <property type="entry name" value="Bact_exopeptidase_dim_dom"/>
</dbReference>
<dbReference type="EMBL" id="BKAW01000009">
    <property type="protein sequence ID" value="GEQ03569.1"/>
    <property type="molecule type" value="Genomic_DNA"/>
</dbReference>
<evidence type="ECO:0000256" key="1">
    <source>
        <dbReference type="ARBA" id="ARBA00001941"/>
    </source>
</evidence>
<evidence type="ECO:0000256" key="2">
    <source>
        <dbReference type="ARBA" id="ARBA00001947"/>
    </source>
</evidence>
<accession>A0AB34AM00</accession>
<dbReference type="InterPro" id="IPR002933">
    <property type="entry name" value="Peptidase_M20"/>
</dbReference>
<evidence type="ECO:0000256" key="10">
    <source>
        <dbReference type="ARBA" id="ARBA00022833"/>
    </source>
</evidence>
<evidence type="ECO:0000259" key="15">
    <source>
        <dbReference type="Pfam" id="PF07687"/>
    </source>
</evidence>
<comment type="caution">
    <text evidence="16">The sequence shown here is derived from an EMBL/GenBank/DDBJ whole genome shotgun (WGS) entry which is preliminary data.</text>
</comment>
<evidence type="ECO:0000256" key="9">
    <source>
        <dbReference type="ARBA" id="ARBA00022801"/>
    </source>
</evidence>
<evidence type="ECO:0000256" key="4">
    <source>
        <dbReference type="ARBA" id="ARBA00006247"/>
    </source>
</evidence>
<dbReference type="GO" id="GO:0009014">
    <property type="term" value="F:succinyl-diaminopimelate desuccinylase activity"/>
    <property type="evidence" value="ECO:0007669"/>
    <property type="project" value="UniProtKB-EC"/>
</dbReference>
<dbReference type="CDD" id="cd08659">
    <property type="entry name" value="M20_ArgE_DapE-like"/>
    <property type="match status" value="1"/>
</dbReference>
<evidence type="ECO:0000256" key="6">
    <source>
        <dbReference type="ARBA" id="ARBA00016853"/>
    </source>
</evidence>
<dbReference type="SUPFAM" id="SSF55031">
    <property type="entry name" value="Bacterial exopeptidase dimerisation domain"/>
    <property type="match status" value="1"/>
</dbReference>
<comment type="pathway">
    <text evidence="3">Amino-acid biosynthesis; L-lysine biosynthesis via DAP pathway; LL-2,6-diaminopimelate from (S)-tetrahydrodipicolinate (succinylase route): step 3/3.</text>
</comment>
<evidence type="ECO:0000256" key="12">
    <source>
        <dbReference type="ARBA" id="ARBA00023154"/>
    </source>
</evidence>
<gene>
    <name evidence="16" type="ORF">SCO02_20100</name>
</gene>
<dbReference type="PROSITE" id="PS00758">
    <property type="entry name" value="ARGE_DAPE_CPG2_1"/>
    <property type="match status" value="1"/>
</dbReference>
<evidence type="ECO:0000313" key="16">
    <source>
        <dbReference type="EMBL" id="GEQ03569.1"/>
    </source>
</evidence>
<name>A0AB34AM00_STAUR</name>
<keyword evidence="7" id="KW-0028">Amino-acid biosynthesis</keyword>
<reference evidence="16 17" key="1">
    <citation type="submission" date="2019-07" db="EMBL/GenBank/DDBJ databases">
        <title>Whole genome shotgun sequence of Staphylococcus cohnii subsp. urealyticus NBRC 109766.</title>
        <authorList>
            <person name="Hosoyama A."/>
            <person name="Uohara A."/>
            <person name="Ohji S."/>
            <person name="Ichikawa N."/>
        </authorList>
    </citation>
    <scope>NUCLEOTIDE SEQUENCE [LARGE SCALE GENOMIC DNA]</scope>
    <source>
        <strain evidence="16 17">NBRC 109766</strain>
    </source>
</reference>
<dbReference type="EC" id="3.5.1.18" evidence="5"/>
<evidence type="ECO:0000256" key="7">
    <source>
        <dbReference type="ARBA" id="ARBA00022605"/>
    </source>
</evidence>
<dbReference type="SUPFAM" id="SSF53187">
    <property type="entry name" value="Zn-dependent exopeptidases"/>
    <property type="match status" value="1"/>
</dbReference>
<evidence type="ECO:0000256" key="11">
    <source>
        <dbReference type="ARBA" id="ARBA00022915"/>
    </source>
</evidence>
<dbReference type="InterPro" id="IPR001261">
    <property type="entry name" value="ArgE/DapE_CS"/>
</dbReference>
<dbReference type="GO" id="GO:0009085">
    <property type="term" value="P:lysine biosynthetic process"/>
    <property type="evidence" value="ECO:0007669"/>
    <property type="project" value="UniProtKB-KW"/>
</dbReference>
<sequence>MTQSNLEFLQSLINVDSTNPPANENNVVQIFKQRCASRNIPFDITHLSDKRSNFSVTLKSEHPNASKLLLSGHTDTVKIGAQKWDYDPFKGDIAHGKLYGRGTTDMKSGLAALYLALESLIEENYEFKKDIEFLATAGEEVDSIGAEHYVKNANMDNVSAIIIAEPTTEKVAIGHKGALWIEVTLTGKTAHGAMPEQGINAVEGINKVIQLVNDLKDEWSEETAALGKSSISANMVNGGIQTNVIPDKCTLNVDIRTVTPNIHDKLYKQFNQRLTQIFADSNSPKVNSKILLDRATVLTDVDAEIIQKALDISEENDITGMAYYTDGSVLNPNSDIPTLIYGPGIETLAHQPNEYVEIAAFERSIDFFKALIKKYAT</sequence>
<dbReference type="Gene3D" id="3.30.70.360">
    <property type="match status" value="1"/>
</dbReference>
<dbReference type="RefSeq" id="WP_073345298.1">
    <property type="nucleotide sequence ID" value="NZ_BKAW01000009.1"/>
</dbReference>
<comment type="cofactor">
    <cofactor evidence="1">
        <name>Co(2+)</name>
        <dbReference type="ChEBI" id="CHEBI:48828"/>
    </cofactor>
</comment>
<dbReference type="Gene3D" id="3.40.630.10">
    <property type="entry name" value="Zn peptidases"/>
    <property type="match status" value="2"/>
</dbReference>